<feature type="transmembrane region" description="Helical" evidence="1">
    <location>
        <begin position="67"/>
        <end position="87"/>
    </location>
</feature>
<keyword evidence="1" id="KW-1133">Transmembrane helix</keyword>
<reference evidence="3" key="1">
    <citation type="journal article" date="2019" name="Int. J. Syst. Evol. Microbiol.">
        <title>The Global Catalogue of Microorganisms (GCM) 10K type strain sequencing project: providing services to taxonomists for standard genome sequencing and annotation.</title>
        <authorList>
            <consortium name="The Broad Institute Genomics Platform"/>
            <consortium name="The Broad Institute Genome Sequencing Center for Infectious Disease"/>
            <person name="Wu L."/>
            <person name="Ma J."/>
        </authorList>
    </citation>
    <scope>NUCLEOTIDE SEQUENCE [LARGE SCALE GENOMIC DNA]</scope>
    <source>
        <strain evidence="3">JCM 16673</strain>
    </source>
</reference>
<dbReference type="RefSeq" id="WP_344763471.1">
    <property type="nucleotide sequence ID" value="NZ_BAAAZE010000008.1"/>
</dbReference>
<keyword evidence="3" id="KW-1185">Reference proteome</keyword>
<protein>
    <submittedName>
        <fullName evidence="2">DUF58 domain-containing protein</fullName>
    </submittedName>
</protein>
<evidence type="ECO:0000256" key="1">
    <source>
        <dbReference type="SAM" id="Phobius"/>
    </source>
</evidence>
<dbReference type="PANTHER" id="PTHR34351:SF1">
    <property type="entry name" value="SLR1927 PROTEIN"/>
    <property type="match status" value="1"/>
</dbReference>
<evidence type="ECO:0000313" key="3">
    <source>
        <dbReference type="Proteomes" id="UP001501353"/>
    </source>
</evidence>
<sequence length="335" mass="37168">MTQERLPARLRNWFARSIDRWLFRLGGPESGEVFLNQRRVFIVPTGAGWGFGIMLVLLFVGSVNYNLNLGFVFTFLIASCAVVDMHLTFRNLAHLYLAAGRAVPVFCGDAAHFELQVINRRKHDRYAIWLVFQGVDDPAPEQAIDVAAQASSSITLSVASTTRGWLQAPRVRLTTRFPLGLLRAWSYWQPDLQVLVYPHPEEFAPPLPMQAGNVAQGRGSAGQDDFAGIRAYQPGDSMRQLAWRQIARVDLALGGKLVTKHFEGGAASELTIDFAALPRVMDTELKLSRMTRWVLDAEARGLPYAFRLGALYLPPANGPTQQAACLRAMAEFGLP</sequence>
<proteinExistence type="predicted"/>
<dbReference type="EMBL" id="BAAAZE010000008">
    <property type="protein sequence ID" value="GAA4024909.1"/>
    <property type="molecule type" value="Genomic_DNA"/>
</dbReference>
<dbReference type="Proteomes" id="UP001501353">
    <property type="component" value="Unassembled WGS sequence"/>
</dbReference>
<keyword evidence="1" id="KW-0812">Transmembrane</keyword>
<dbReference type="PANTHER" id="PTHR34351">
    <property type="entry name" value="SLR1927 PROTEIN-RELATED"/>
    <property type="match status" value="1"/>
</dbReference>
<gene>
    <name evidence="2" type="ORF">GCM10022212_23220</name>
</gene>
<evidence type="ECO:0000313" key="2">
    <source>
        <dbReference type="EMBL" id="GAA4024909.1"/>
    </source>
</evidence>
<accession>A0ABP7TDV3</accession>
<keyword evidence="1" id="KW-0472">Membrane</keyword>
<name>A0ABP7TDV3_9BURK</name>
<comment type="caution">
    <text evidence="2">The sequence shown here is derived from an EMBL/GenBank/DDBJ whole genome shotgun (WGS) entry which is preliminary data.</text>
</comment>
<feature type="transmembrane region" description="Helical" evidence="1">
    <location>
        <begin position="40"/>
        <end position="61"/>
    </location>
</feature>
<organism evidence="2 3">
    <name type="scientific">Actimicrobium antarcticum</name>
    <dbReference type="NCBI Taxonomy" id="1051899"/>
    <lineage>
        <taxon>Bacteria</taxon>
        <taxon>Pseudomonadati</taxon>
        <taxon>Pseudomonadota</taxon>
        <taxon>Betaproteobacteria</taxon>
        <taxon>Burkholderiales</taxon>
        <taxon>Oxalobacteraceae</taxon>
        <taxon>Actimicrobium</taxon>
    </lineage>
</organism>